<gene>
    <name evidence="1" type="ORF">HMPREF0548_1504</name>
</gene>
<name>C2EPA8_9LACO</name>
<dbReference type="PATRIC" id="fig|525365.8.peg.1936"/>
<comment type="caution">
    <text evidence="1">The sequence shown here is derived from an EMBL/GenBank/DDBJ whole genome shotgun (WGS) entry which is preliminary data.</text>
</comment>
<evidence type="ECO:0000313" key="2">
    <source>
        <dbReference type="Proteomes" id="UP000005583"/>
    </source>
</evidence>
<dbReference type="EMBL" id="ACGU01000069">
    <property type="protein sequence ID" value="EEJ71603.1"/>
    <property type="molecule type" value="Genomic_DNA"/>
</dbReference>
<dbReference type="AlphaFoldDB" id="C2EPA8"/>
<dbReference type="HOGENOM" id="CLU_2142749_0_0_9"/>
<keyword evidence="2" id="KW-1185">Reference proteome</keyword>
<dbReference type="eggNOG" id="ENOG5030BBB">
    <property type="taxonomic scope" value="Bacteria"/>
</dbReference>
<dbReference type="OrthoDB" id="2329967at2"/>
<accession>C2EPA8</accession>
<reference evidence="1 2" key="1">
    <citation type="submission" date="2009-01" db="EMBL/GenBank/DDBJ databases">
        <authorList>
            <person name="Qin X."/>
            <person name="Bachman B."/>
            <person name="Battles P."/>
            <person name="Bell A."/>
            <person name="Bess C."/>
            <person name="Bickham C."/>
            <person name="Chaboub L."/>
            <person name="Chen D."/>
            <person name="Coyle M."/>
            <person name="Deiros D.R."/>
            <person name="Dinh H."/>
            <person name="Forbes L."/>
            <person name="Fowler G."/>
            <person name="Francisco L."/>
            <person name="Fu Q."/>
            <person name="Gubbala S."/>
            <person name="Hale W."/>
            <person name="Han Y."/>
            <person name="Hemphill L."/>
            <person name="Highlander S.K."/>
            <person name="Hirani K."/>
            <person name="Hogues M."/>
            <person name="Jackson L."/>
            <person name="Jakkamsetti A."/>
            <person name="Javaid M."/>
            <person name="Jiang H."/>
            <person name="Korchina V."/>
            <person name="Kovar C."/>
            <person name="Lara F."/>
            <person name="Lee S."/>
            <person name="Mata R."/>
            <person name="Mathew T."/>
            <person name="Moen C."/>
            <person name="Morales K."/>
            <person name="Munidasa M."/>
            <person name="Nazareth L."/>
            <person name="Ngo R."/>
            <person name="Nguyen L."/>
            <person name="Okwuonu G."/>
            <person name="Ongeri F."/>
            <person name="Patil S."/>
            <person name="Petrosino J."/>
            <person name="Pham C."/>
            <person name="Pham P."/>
            <person name="Pu L.-L."/>
            <person name="Puazo M."/>
            <person name="Raj R."/>
            <person name="Reid J."/>
            <person name="Rouhana J."/>
            <person name="Saada N."/>
            <person name="Shang Y."/>
            <person name="Simmons D."/>
            <person name="Thornton R."/>
            <person name="Warren J."/>
            <person name="Weissenberger G."/>
            <person name="Zhang J."/>
            <person name="Zhang L."/>
            <person name="Zhou C."/>
            <person name="Zhu D."/>
            <person name="Muzny D."/>
            <person name="Worley K."/>
            <person name="Gibbs R."/>
        </authorList>
    </citation>
    <scope>NUCLEOTIDE SEQUENCE [LARGE SCALE GENOMIC DNA]</scope>
    <source>
        <strain evidence="1 2">DSM 16047</strain>
    </source>
</reference>
<protein>
    <submittedName>
        <fullName evidence="1">Uncharacterized protein</fullName>
    </submittedName>
</protein>
<organism evidence="1 2">
    <name type="scientific">Lactobacillus ultunensis DSM 16047</name>
    <dbReference type="NCBI Taxonomy" id="525365"/>
    <lineage>
        <taxon>Bacteria</taxon>
        <taxon>Bacillati</taxon>
        <taxon>Bacillota</taxon>
        <taxon>Bacilli</taxon>
        <taxon>Lactobacillales</taxon>
        <taxon>Lactobacillaceae</taxon>
        <taxon>Lactobacillus</taxon>
    </lineage>
</organism>
<dbReference type="RefSeq" id="WP_007125999.1">
    <property type="nucleotide sequence ID" value="NZ_AZFO01000006.1"/>
</dbReference>
<dbReference type="Proteomes" id="UP000005583">
    <property type="component" value="Unassembled WGS sequence"/>
</dbReference>
<evidence type="ECO:0000313" key="1">
    <source>
        <dbReference type="EMBL" id="EEJ71603.1"/>
    </source>
</evidence>
<sequence length="112" mass="13253">MFLWNYEDTSVCIGSIFKAYKNIKSYPDDVQERIGQICSNYLYNGHQRIRTLYTNQAITLLENLDETPHVILYKLIGKYFESYYKKDYTTMQIIKNSIKACGYQTIIDKLPK</sequence>
<dbReference type="STRING" id="525365.HMPREF0548_1504"/>
<proteinExistence type="predicted"/>